<dbReference type="EMBL" id="KB456261">
    <property type="protein sequence ID" value="EMF15026.1"/>
    <property type="molecule type" value="Genomic_DNA"/>
</dbReference>
<dbReference type="SUPFAM" id="SSF89009">
    <property type="entry name" value="GAT-like domain"/>
    <property type="match status" value="1"/>
</dbReference>
<dbReference type="GO" id="GO:0043130">
    <property type="term" value="F:ubiquitin binding"/>
    <property type="evidence" value="ECO:0007669"/>
    <property type="project" value="InterPro"/>
</dbReference>
<dbReference type="Proteomes" id="UP000016931">
    <property type="component" value="Unassembled WGS sequence"/>
</dbReference>
<dbReference type="Gene3D" id="1.20.58.160">
    <property type="match status" value="1"/>
</dbReference>
<evidence type="ECO:0000256" key="1">
    <source>
        <dbReference type="ARBA" id="ARBA00004170"/>
    </source>
</evidence>
<dbReference type="GeneID" id="27901167"/>
<feature type="region of interest" description="Disordered" evidence="3">
    <location>
        <begin position="186"/>
        <end position="218"/>
    </location>
</feature>
<dbReference type="eggNOG" id="ENOG502S1ZS">
    <property type="taxonomic scope" value="Eukaryota"/>
</dbReference>
<proteinExistence type="predicted"/>
<feature type="region of interest" description="Disordered" evidence="3">
    <location>
        <begin position="12"/>
        <end position="35"/>
    </location>
</feature>
<dbReference type="Gene3D" id="1.25.40.90">
    <property type="match status" value="1"/>
</dbReference>
<dbReference type="OrthoDB" id="5393057at2759"/>
<dbReference type="Pfam" id="PF03127">
    <property type="entry name" value="GAT"/>
    <property type="match status" value="1"/>
</dbReference>
<feature type="compositionally biased region" description="Low complexity" evidence="3">
    <location>
        <begin position="312"/>
        <end position="355"/>
    </location>
</feature>
<dbReference type="GO" id="GO:0005737">
    <property type="term" value="C:cytoplasm"/>
    <property type="evidence" value="ECO:0007669"/>
    <property type="project" value="UniProtKB-ARBA"/>
</dbReference>
<evidence type="ECO:0000313" key="6">
    <source>
        <dbReference type="Proteomes" id="UP000016931"/>
    </source>
</evidence>
<name>M3C443_SPHMS</name>
<dbReference type="PROSITE" id="PS50909">
    <property type="entry name" value="GAT"/>
    <property type="match status" value="1"/>
</dbReference>
<evidence type="ECO:0000313" key="5">
    <source>
        <dbReference type="EMBL" id="EMF15026.1"/>
    </source>
</evidence>
<organism evidence="5 6">
    <name type="scientific">Sphaerulina musiva (strain SO2202)</name>
    <name type="common">Poplar stem canker fungus</name>
    <name type="synonym">Septoria musiva</name>
    <dbReference type="NCBI Taxonomy" id="692275"/>
    <lineage>
        <taxon>Eukaryota</taxon>
        <taxon>Fungi</taxon>
        <taxon>Dikarya</taxon>
        <taxon>Ascomycota</taxon>
        <taxon>Pezizomycotina</taxon>
        <taxon>Dothideomycetes</taxon>
        <taxon>Dothideomycetidae</taxon>
        <taxon>Mycosphaerellales</taxon>
        <taxon>Mycosphaerellaceae</taxon>
        <taxon>Sphaerulina</taxon>
    </lineage>
</organism>
<dbReference type="PANTHER" id="PTHR45898:SF4">
    <property type="entry name" value="TARGET OF MYB PROTEIN 1"/>
    <property type="match status" value="1"/>
</dbReference>
<feature type="region of interest" description="Disordered" evidence="3">
    <location>
        <begin position="312"/>
        <end position="489"/>
    </location>
</feature>
<gene>
    <name evidence="5" type="ORF">SEPMUDRAFT_147015</name>
</gene>
<comment type="subcellular location">
    <subcellularLocation>
        <location evidence="1">Membrane</location>
        <topology evidence="1">Peripheral membrane protein</topology>
    </subcellularLocation>
</comment>
<dbReference type="GO" id="GO:0043328">
    <property type="term" value="P:protein transport to vacuole involved in ubiquitin-dependent protein catabolic process via the multivesicular body sorting pathway"/>
    <property type="evidence" value="ECO:0007669"/>
    <property type="project" value="InterPro"/>
</dbReference>
<dbReference type="PANTHER" id="PTHR45898">
    <property type="entry name" value="TOM1-LIKE PROTEIN"/>
    <property type="match status" value="1"/>
</dbReference>
<evidence type="ECO:0000256" key="2">
    <source>
        <dbReference type="ARBA" id="ARBA00023136"/>
    </source>
</evidence>
<protein>
    <recommendedName>
        <fullName evidence="4">GAT domain-containing protein</fullName>
    </recommendedName>
</protein>
<feature type="compositionally biased region" description="Low complexity" evidence="3">
    <location>
        <begin position="428"/>
        <end position="441"/>
    </location>
</feature>
<dbReference type="GO" id="GO:0035091">
    <property type="term" value="F:phosphatidylinositol binding"/>
    <property type="evidence" value="ECO:0007669"/>
    <property type="project" value="InterPro"/>
</dbReference>
<dbReference type="RefSeq" id="XP_016763147.1">
    <property type="nucleotide sequence ID" value="XM_016904030.1"/>
</dbReference>
<dbReference type="STRING" id="692275.M3C443"/>
<dbReference type="InterPro" id="IPR044836">
    <property type="entry name" value="TOL_plant"/>
</dbReference>
<dbReference type="SUPFAM" id="SSF48464">
    <property type="entry name" value="ENTH/VHS domain"/>
    <property type="match status" value="1"/>
</dbReference>
<accession>M3C443</accession>
<sequence>MNKFKGLLGRTKSLRNGSWNNSTKHEDASSDSPEANAPRAIRLFCESGSQNNGGEEVLHLPVIVESAESSPAAAAAAANQIKRFLGKAWSSQPHVQYNAIMLIRILSDNPGPQFTRNFDMSFVSTVKEMLRNCKDQSTQQILRETLDHLENDKANDEGLQGLFYMWRKEKGHAASFSEGGFRGPDMARGSHMPPNGYQQPGLGHERSAGSGRRHRESGLPSAVELASRVEEAKNTAKILLQLVQSTPTEEVLGNELIKEFSERCNTAQKSMQIYINAENPAPDHDTMQTLIETNEQLSLAISRYQRALLAARRAAGASHSPQQDQQSPQEGAHSGYGAFASSSSGPSSLHQQQSSNAFTPAPGTQTNGYYNQGAGENQAYGQQTFGGYQAPAGPPPNRSPAPQIPPSQPQQAVNPFADPEPNQYGAFQPPSQQQRQSQQQQQPPPPPQQQAYHPQTVSFDDFDQQHQPLQHSRTFTIENEPTFAAPNRKNTNELENAYSDDHAKVSPVLTRDEQFVSPASPQRPGLGAYHQSDITQSYVGRQESALNGLTMHGAVGAPTPNDQSNSAYDVSPIETRR</sequence>
<dbReference type="InterPro" id="IPR038425">
    <property type="entry name" value="GAT_sf"/>
</dbReference>
<feature type="region of interest" description="Disordered" evidence="3">
    <location>
        <begin position="549"/>
        <end position="577"/>
    </location>
</feature>
<reference evidence="5 6" key="1">
    <citation type="journal article" date="2012" name="PLoS Pathog.">
        <title>Diverse lifestyles and strategies of plant pathogenesis encoded in the genomes of eighteen Dothideomycetes fungi.</title>
        <authorList>
            <person name="Ohm R.A."/>
            <person name="Feau N."/>
            <person name="Henrissat B."/>
            <person name="Schoch C.L."/>
            <person name="Horwitz B.A."/>
            <person name="Barry K.W."/>
            <person name="Condon B.J."/>
            <person name="Copeland A.C."/>
            <person name="Dhillon B."/>
            <person name="Glaser F."/>
            <person name="Hesse C.N."/>
            <person name="Kosti I."/>
            <person name="LaButti K."/>
            <person name="Lindquist E.A."/>
            <person name="Lucas S."/>
            <person name="Salamov A.A."/>
            <person name="Bradshaw R.E."/>
            <person name="Ciuffetti L."/>
            <person name="Hamelin R.C."/>
            <person name="Kema G.H.J."/>
            <person name="Lawrence C."/>
            <person name="Scott J.A."/>
            <person name="Spatafora J.W."/>
            <person name="Turgeon B.G."/>
            <person name="de Wit P.J.G.M."/>
            <person name="Zhong S."/>
            <person name="Goodwin S.B."/>
            <person name="Grigoriev I.V."/>
        </authorList>
    </citation>
    <scope>NUCLEOTIDE SEQUENCE [LARGE SCALE GENOMIC DNA]</scope>
    <source>
        <strain evidence="5 6">SO2202</strain>
    </source>
</reference>
<dbReference type="InterPro" id="IPR004152">
    <property type="entry name" value="GAT_dom"/>
</dbReference>
<evidence type="ECO:0000256" key="3">
    <source>
        <dbReference type="SAM" id="MobiDB-lite"/>
    </source>
</evidence>
<dbReference type="OMA" id="TAQKSMQ"/>
<dbReference type="CDD" id="cd21383">
    <property type="entry name" value="GAT_GGA_Tom1-like"/>
    <property type="match status" value="1"/>
</dbReference>
<feature type="compositionally biased region" description="Polar residues" evidence="3">
    <location>
        <begin position="465"/>
        <end position="479"/>
    </location>
</feature>
<feature type="compositionally biased region" description="Polar residues" evidence="3">
    <location>
        <begin position="356"/>
        <end position="370"/>
    </location>
</feature>
<feature type="domain" description="GAT" evidence="4">
    <location>
        <begin position="220"/>
        <end position="309"/>
    </location>
</feature>
<dbReference type="HOGENOM" id="CLU_031989_0_1_1"/>
<dbReference type="GO" id="GO:0016020">
    <property type="term" value="C:membrane"/>
    <property type="evidence" value="ECO:0007669"/>
    <property type="project" value="UniProtKB-SubCell"/>
</dbReference>
<keyword evidence="2" id="KW-0472">Membrane</keyword>
<dbReference type="AlphaFoldDB" id="M3C443"/>
<evidence type="ECO:0000259" key="4">
    <source>
        <dbReference type="PROSITE" id="PS50909"/>
    </source>
</evidence>
<dbReference type="InterPro" id="IPR008942">
    <property type="entry name" value="ENTH_VHS"/>
</dbReference>
<keyword evidence="6" id="KW-1185">Reference proteome</keyword>
<feature type="compositionally biased region" description="Pro residues" evidence="3">
    <location>
        <begin position="392"/>
        <end position="408"/>
    </location>
</feature>